<evidence type="ECO:0000313" key="1">
    <source>
        <dbReference type="EMBL" id="MPN55550.1"/>
    </source>
</evidence>
<reference evidence="1" key="1">
    <citation type="submission" date="2019-08" db="EMBL/GenBank/DDBJ databases">
        <authorList>
            <person name="Kucharzyk K."/>
            <person name="Murdoch R.W."/>
            <person name="Higgins S."/>
            <person name="Loffler F."/>
        </authorList>
    </citation>
    <scope>NUCLEOTIDE SEQUENCE</scope>
</reference>
<organism evidence="1">
    <name type="scientific">bioreactor metagenome</name>
    <dbReference type="NCBI Taxonomy" id="1076179"/>
    <lineage>
        <taxon>unclassified sequences</taxon>
        <taxon>metagenomes</taxon>
        <taxon>ecological metagenomes</taxon>
    </lineage>
</organism>
<accession>A0A645IXC2</accession>
<dbReference type="AlphaFoldDB" id="A0A645IXC2"/>
<name>A0A645IXC2_9ZZZZ</name>
<dbReference type="EMBL" id="VSSQ01124950">
    <property type="protein sequence ID" value="MPN55550.1"/>
    <property type="molecule type" value="Genomic_DNA"/>
</dbReference>
<proteinExistence type="predicted"/>
<sequence length="109" mass="11253">MGEGQGLALGHVRGDVALVDVGLHLVVDEDHDNVAPLGGLGNGHDLQAGLLGNSPVLGALTQAHDYVAAGVLQVKGMGMTLGTITDHGDFFAAEITQFAIFLIKHFCHS</sequence>
<comment type="caution">
    <text evidence="1">The sequence shown here is derived from an EMBL/GenBank/DDBJ whole genome shotgun (WGS) entry which is preliminary data.</text>
</comment>
<gene>
    <name evidence="1" type="ORF">SDC9_203234</name>
</gene>
<protein>
    <submittedName>
        <fullName evidence="1">Uncharacterized protein</fullName>
    </submittedName>
</protein>